<evidence type="ECO:0000256" key="2">
    <source>
        <dbReference type="SAM" id="SignalP"/>
    </source>
</evidence>
<keyword evidence="4" id="KW-1185">Reference proteome</keyword>
<protein>
    <recommendedName>
        <fullName evidence="5">PsiF repeat-containing protein</fullName>
    </recommendedName>
</protein>
<feature type="compositionally biased region" description="Basic and acidic residues" evidence="1">
    <location>
        <begin position="44"/>
        <end position="60"/>
    </location>
</feature>
<keyword evidence="2" id="KW-0732">Signal</keyword>
<feature type="region of interest" description="Disordered" evidence="1">
    <location>
        <begin position="38"/>
        <end position="60"/>
    </location>
</feature>
<dbReference type="EMBL" id="JAWDID010000002">
    <property type="protein sequence ID" value="MDU0338775.1"/>
    <property type="molecule type" value="Genomic_DNA"/>
</dbReference>
<evidence type="ECO:0008006" key="5">
    <source>
        <dbReference type="Google" id="ProtNLM"/>
    </source>
</evidence>
<name>A0ABU3S352_9HYPH</name>
<evidence type="ECO:0000313" key="3">
    <source>
        <dbReference type="EMBL" id="MDU0338775.1"/>
    </source>
</evidence>
<gene>
    <name evidence="3" type="ORF">RKE40_02735</name>
</gene>
<feature type="signal peptide" evidence="2">
    <location>
        <begin position="1"/>
        <end position="23"/>
    </location>
</feature>
<sequence>MKTLLSSIALVAAIAVTPLAAGAQTGSQTARKVFSGEPAHLQKAKTEKQARQDCQRQFRGAKESKSALRIKVNSCVQEAMQGN</sequence>
<comment type="caution">
    <text evidence="3">The sequence shown here is derived from an EMBL/GenBank/DDBJ whole genome shotgun (WGS) entry which is preliminary data.</text>
</comment>
<dbReference type="Proteomes" id="UP001254257">
    <property type="component" value="Unassembled WGS sequence"/>
</dbReference>
<evidence type="ECO:0000256" key="1">
    <source>
        <dbReference type="SAM" id="MobiDB-lite"/>
    </source>
</evidence>
<evidence type="ECO:0000313" key="4">
    <source>
        <dbReference type="Proteomes" id="UP001254257"/>
    </source>
</evidence>
<dbReference type="RefSeq" id="WP_316016707.1">
    <property type="nucleotide sequence ID" value="NZ_JAWDID010000002.1"/>
</dbReference>
<proteinExistence type="predicted"/>
<reference evidence="3 4" key="1">
    <citation type="submission" date="2023-09" db="EMBL/GenBank/DDBJ databases">
        <title>Whole genome shotgun sequencing (WGS) of Bosea sp. ZW T0_25, isolated from stored onions (Allium cepa).</title>
        <authorList>
            <person name="Stoll D.A."/>
            <person name="Huch M."/>
        </authorList>
    </citation>
    <scope>NUCLEOTIDE SEQUENCE [LARGE SCALE GENOMIC DNA]</scope>
    <source>
        <strain evidence="3 4">ZW T0_25</strain>
    </source>
</reference>
<feature type="chain" id="PRO_5047415597" description="PsiF repeat-containing protein" evidence="2">
    <location>
        <begin position="24"/>
        <end position="83"/>
    </location>
</feature>
<organism evidence="3 4">
    <name type="scientific">Bosea rubneri</name>
    <dbReference type="NCBI Taxonomy" id="3075434"/>
    <lineage>
        <taxon>Bacteria</taxon>
        <taxon>Pseudomonadati</taxon>
        <taxon>Pseudomonadota</taxon>
        <taxon>Alphaproteobacteria</taxon>
        <taxon>Hyphomicrobiales</taxon>
        <taxon>Boseaceae</taxon>
        <taxon>Bosea</taxon>
    </lineage>
</organism>
<accession>A0ABU3S352</accession>